<evidence type="ECO:0000256" key="2">
    <source>
        <dbReference type="PROSITE-ProRule" id="PRU01331"/>
    </source>
</evidence>
<comment type="similarity">
    <text evidence="2 3">Belongs to the glutamine synthetase family.</text>
</comment>
<dbReference type="PROSITE" id="PS51987">
    <property type="entry name" value="GS_CATALYTIC"/>
    <property type="match status" value="1"/>
</dbReference>
<dbReference type="RefSeq" id="WP_110328929.1">
    <property type="nucleotide sequence ID" value="NZ_JAGIXD010000020.1"/>
</dbReference>
<accession>A0ABX5MJN0</accession>
<sequence length="460" mass="50922">MTVHETAHETAHEPANAADLLREVRAFRAAHPDVRYVDLICLDLPGHFYGKRYPIDMLEKVAAGALLKLPQNCILLGTQGGVYPIGDYCFRDGDPDAPRRLVPGTLKRVRWESRPLAQMLITSDGTAAPIGFEPREVLARVLERFRRRGLRPVVAFELEFYLFDAKLSEGLPRHARDPLGGDEDDQPNMHIERLSRFAPVLHGMVDAAREQGVDATVITAELGPGQFEINFGHCDDALRAADWSALFCRSTRGVAMQHGYRASFMSKPWLDAPGSGMHVHVSLYDSAGRNALAANGRRGLRHAVAGCLALLPNCMPVFAPNHNAFRRYGAMVNAASRASWGFEDRDACIRIPESDEANLRIEHRLAGADANPYLVLAAILAGIEYGLDAQHEPIAPLNENRASGVDFPGNMLSAVAAMRSHAGVREGLGEDFTMVFCENKRQDHLDFMNAIHAREYRWFL</sequence>
<dbReference type="Pfam" id="PF00120">
    <property type="entry name" value="Gln-synt_C"/>
    <property type="match status" value="1"/>
</dbReference>
<protein>
    <submittedName>
        <fullName evidence="5">Glutamine synthetase</fullName>
    </submittedName>
</protein>
<dbReference type="InterPro" id="IPR014746">
    <property type="entry name" value="Gln_synth/guanido_kin_cat_dom"/>
</dbReference>
<evidence type="ECO:0000313" key="5">
    <source>
        <dbReference type="EMBL" id="PXX09547.1"/>
    </source>
</evidence>
<dbReference type="EMBL" id="QJJV01000023">
    <property type="protein sequence ID" value="PXX09547.1"/>
    <property type="molecule type" value="Genomic_DNA"/>
</dbReference>
<dbReference type="PANTHER" id="PTHR43785">
    <property type="entry name" value="GAMMA-GLUTAMYLPUTRESCINE SYNTHETASE"/>
    <property type="match status" value="1"/>
</dbReference>
<dbReference type="SMART" id="SM01230">
    <property type="entry name" value="Gln-synt_C"/>
    <property type="match status" value="1"/>
</dbReference>
<proteinExistence type="inferred from homology"/>
<dbReference type="PANTHER" id="PTHR43785:SF12">
    <property type="entry name" value="TYPE-1 GLUTAMINE SYNTHETASE 2"/>
    <property type="match status" value="1"/>
</dbReference>
<dbReference type="Proteomes" id="UP000247515">
    <property type="component" value="Unassembled WGS sequence"/>
</dbReference>
<keyword evidence="1" id="KW-0436">Ligase</keyword>
<dbReference type="SUPFAM" id="SSF55931">
    <property type="entry name" value="Glutamine synthetase/guanido kinase"/>
    <property type="match status" value="1"/>
</dbReference>
<evidence type="ECO:0000256" key="3">
    <source>
        <dbReference type="RuleBase" id="RU000384"/>
    </source>
</evidence>
<feature type="domain" description="GS catalytic" evidence="4">
    <location>
        <begin position="134"/>
        <end position="460"/>
    </location>
</feature>
<evidence type="ECO:0000259" key="4">
    <source>
        <dbReference type="PROSITE" id="PS51987"/>
    </source>
</evidence>
<dbReference type="InterPro" id="IPR008146">
    <property type="entry name" value="Gln_synth_cat_dom"/>
</dbReference>
<comment type="caution">
    <text evidence="5">The sequence shown here is derived from an EMBL/GenBank/DDBJ whole genome shotgun (WGS) entry which is preliminary data.</text>
</comment>
<gene>
    <name evidence="5" type="ORF">C7400_12319</name>
</gene>
<organism evidence="5 6">
    <name type="scientific">Paraburkholderia tropica</name>
    <dbReference type="NCBI Taxonomy" id="92647"/>
    <lineage>
        <taxon>Bacteria</taxon>
        <taxon>Pseudomonadati</taxon>
        <taxon>Pseudomonadota</taxon>
        <taxon>Betaproteobacteria</taxon>
        <taxon>Burkholderiales</taxon>
        <taxon>Burkholderiaceae</taxon>
        <taxon>Paraburkholderia</taxon>
    </lineage>
</organism>
<keyword evidence="6" id="KW-1185">Reference proteome</keyword>
<evidence type="ECO:0000256" key="1">
    <source>
        <dbReference type="ARBA" id="ARBA00022598"/>
    </source>
</evidence>
<dbReference type="Gene3D" id="3.30.590.10">
    <property type="entry name" value="Glutamine synthetase/guanido kinase, catalytic domain"/>
    <property type="match status" value="1"/>
</dbReference>
<name>A0ABX5MJN0_9BURK</name>
<reference evidence="5 6" key="1">
    <citation type="submission" date="2018-05" db="EMBL/GenBank/DDBJ databases">
        <title>Genomic Encyclopedia of Type Strains, Phase IV (KMG-V): Genome sequencing to study the core and pangenomes of soil and plant-associated prokaryotes.</title>
        <authorList>
            <person name="Whitman W."/>
        </authorList>
    </citation>
    <scope>NUCLEOTIDE SEQUENCE [LARGE SCALE GENOMIC DNA]</scope>
    <source>
        <strain evidence="5 6">SIr-6563</strain>
    </source>
</reference>
<evidence type="ECO:0000313" key="6">
    <source>
        <dbReference type="Proteomes" id="UP000247515"/>
    </source>
</evidence>